<evidence type="ECO:0000313" key="2">
    <source>
        <dbReference type="EMBL" id="CEM48743.1"/>
    </source>
</evidence>
<evidence type="ECO:0000256" key="1">
    <source>
        <dbReference type="SAM" id="MobiDB-lite"/>
    </source>
</evidence>
<dbReference type="VEuPathDB" id="CryptoDB:Cvel_1434"/>
<reference evidence="2" key="1">
    <citation type="submission" date="2014-11" db="EMBL/GenBank/DDBJ databases">
        <authorList>
            <person name="Otto D Thomas"/>
            <person name="Naeem Raeece"/>
        </authorList>
    </citation>
    <scope>NUCLEOTIDE SEQUENCE</scope>
</reference>
<organism evidence="2">
    <name type="scientific">Chromera velia CCMP2878</name>
    <dbReference type="NCBI Taxonomy" id="1169474"/>
    <lineage>
        <taxon>Eukaryota</taxon>
        <taxon>Sar</taxon>
        <taxon>Alveolata</taxon>
        <taxon>Colpodellida</taxon>
        <taxon>Chromeraceae</taxon>
        <taxon>Chromera</taxon>
    </lineage>
</organism>
<dbReference type="EMBL" id="CDMZ01004134">
    <property type="protein sequence ID" value="CEM48743.1"/>
    <property type="molecule type" value="Genomic_DNA"/>
</dbReference>
<proteinExistence type="predicted"/>
<feature type="region of interest" description="Disordered" evidence="1">
    <location>
        <begin position="1"/>
        <end position="27"/>
    </location>
</feature>
<name>A0A0G4HW98_9ALVE</name>
<protein>
    <submittedName>
        <fullName evidence="2">Uncharacterized protein</fullName>
    </submittedName>
</protein>
<sequence>MHAIQQSGSGSQQETQMQKMTDSPPPTMEEYLERLEAFKASFCSDVQNTLQGIVLFENLLKAKQAADGSASASKSFVSRVRAMDIAHLRRMKDAGEEVLKEVHGCIEALSRNTGRFRETRPLFHAVAAEFFQKELSDFLSDKSKRGDARLLLKADTEGDALLGGQTALMQVVAANIREITANKLEAFHFENDVDSEGNEESCEIID</sequence>
<dbReference type="AlphaFoldDB" id="A0A0G4HW98"/>
<feature type="compositionally biased region" description="Low complexity" evidence="1">
    <location>
        <begin position="1"/>
        <end position="13"/>
    </location>
</feature>
<gene>
    <name evidence="2" type="ORF">Cvel_1434</name>
</gene>
<accession>A0A0G4HW98</accession>
<dbReference type="PhylomeDB" id="A0A0G4HW98"/>